<dbReference type="OrthoDB" id="9808993at2"/>
<evidence type="ECO:0000259" key="1">
    <source>
        <dbReference type="Pfam" id="PF13223"/>
    </source>
</evidence>
<proteinExistence type="predicted"/>
<comment type="caution">
    <text evidence="2">The sequence shown here is derived from an EMBL/GenBank/DDBJ whole genome shotgun (WGS) entry which is preliminary data.</text>
</comment>
<sequence length="307" mass="34220">MAIFIDPPVWPAHETVFSHVISDVSLQELHLFARNAAISDRAFDRDHYDVPAHRFDDLIALGAIPVSGHELARRLSGSGLRVKARERPEKVRRGLLHRWQKLSGHANDDAAREAWETVGRDLLARWSEPHRHYHALPHLVSVLRVSSLLERSGEVGEVESRLVALAGWFHDAVYAGAAGQDEEDSAQLAQQRLDTLLPDVEISEVTRLVRLTATHTPRAGDVAGAVLSDADLEVLGRDRAEYRRYATQVRADYAHVPEENFSAGRVHVLQGLLSSTKLFHTSTGYSLWEAAARRNVEAELNELERGG</sequence>
<accession>A0A5R9BB30</accession>
<dbReference type="Pfam" id="PF13223">
    <property type="entry name" value="DUF4031"/>
    <property type="match status" value="1"/>
</dbReference>
<name>A0A5R9BB30_9MICC</name>
<dbReference type="Proteomes" id="UP000310458">
    <property type="component" value="Unassembled WGS sequence"/>
</dbReference>
<organism evidence="2 3">
    <name type="scientific">Nesterenkonia salmonea</name>
    <dbReference type="NCBI Taxonomy" id="1804987"/>
    <lineage>
        <taxon>Bacteria</taxon>
        <taxon>Bacillati</taxon>
        <taxon>Actinomycetota</taxon>
        <taxon>Actinomycetes</taxon>
        <taxon>Micrococcales</taxon>
        <taxon>Micrococcaceae</taxon>
        <taxon>Nesterenkonia</taxon>
    </lineage>
</organism>
<dbReference type="PANTHER" id="PTHR21174:SF0">
    <property type="entry name" value="HD PHOSPHOHYDROLASE FAMILY PROTEIN-RELATED"/>
    <property type="match status" value="1"/>
</dbReference>
<dbReference type="EMBL" id="VAVZ01000017">
    <property type="protein sequence ID" value="TLP97432.1"/>
    <property type="molecule type" value="Genomic_DNA"/>
</dbReference>
<keyword evidence="3" id="KW-1185">Reference proteome</keyword>
<dbReference type="PANTHER" id="PTHR21174">
    <property type="match status" value="1"/>
</dbReference>
<evidence type="ECO:0000313" key="3">
    <source>
        <dbReference type="Proteomes" id="UP000310458"/>
    </source>
</evidence>
<dbReference type="SUPFAM" id="SSF109604">
    <property type="entry name" value="HD-domain/PDEase-like"/>
    <property type="match status" value="1"/>
</dbReference>
<dbReference type="Gene3D" id="1.10.3210.10">
    <property type="entry name" value="Hypothetical protein af1432"/>
    <property type="match status" value="1"/>
</dbReference>
<evidence type="ECO:0000313" key="2">
    <source>
        <dbReference type="EMBL" id="TLP97432.1"/>
    </source>
</evidence>
<protein>
    <submittedName>
        <fullName evidence="2">DUF4031 domain-containing protein</fullName>
    </submittedName>
</protein>
<dbReference type="InterPro" id="IPR009218">
    <property type="entry name" value="HD_phosphohydro"/>
</dbReference>
<dbReference type="InterPro" id="IPR025109">
    <property type="entry name" value="DUF4031"/>
</dbReference>
<dbReference type="RefSeq" id="WP_138252913.1">
    <property type="nucleotide sequence ID" value="NZ_VAVZ01000017.1"/>
</dbReference>
<dbReference type="AlphaFoldDB" id="A0A5R9BB30"/>
<feature type="domain" description="DUF4031" evidence="1">
    <location>
        <begin position="3"/>
        <end position="76"/>
    </location>
</feature>
<reference evidence="2 3" key="1">
    <citation type="submission" date="2019-05" db="EMBL/GenBank/DDBJ databases">
        <title>Nesterenkonia sp. GY074 isolated from the Southern Atlantic Ocean.</title>
        <authorList>
            <person name="Zhang G."/>
        </authorList>
    </citation>
    <scope>NUCLEOTIDE SEQUENCE [LARGE SCALE GENOMIC DNA]</scope>
    <source>
        <strain evidence="2 3">GY074</strain>
    </source>
</reference>
<gene>
    <name evidence="2" type="ORF">FEF26_07455</name>
</gene>